<dbReference type="InParanoid" id="B4JT18"/>
<evidence type="ECO:0000313" key="1">
    <source>
        <dbReference type="EMBL" id="EDV94908.1"/>
    </source>
</evidence>
<name>B4JT18_DROGR</name>
<dbReference type="Proteomes" id="UP000001070">
    <property type="component" value="Unassembled WGS sequence"/>
</dbReference>
<proteinExistence type="predicted"/>
<dbReference type="AlphaFoldDB" id="B4JT18"/>
<keyword evidence="2" id="KW-1185">Reference proteome</keyword>
<gene>
    <name evidence="1" type="primary">Dgri\GH23367</name>
    <name evidence="1" type="ORF">Dgri_GH23367</name>
</gene>
<dbReference type="HOGENOM" id="CLU_3089409_0_0_1"/>
<accession>B4JT18</accession>
<organism evidence="2">
    <name type="scientific">Drosophila grimshawi</name>
    <name type="common">Hawaiian fruit fly</name>
    <name type="synonym">Idiomyia grimshawi</name>
    <dbReference type="NCBI Taxonomy" id="7222"/>
    <lineage>
        <taxon>Eukaryota</taxon>
        <taxon>Metazoa</taxon>
        <taxon>Ecdysozoa</taxon>
        <taxon>Arthropoda</taxon>
        <taxon>Hexapoda</taxon>
        <taxon>Insecta</taxon>
        <taxon>Pterygota</taxon>
        <taxon>Neoptera</taxon>
        <taxon>Endopterygota</taxon>
        <taxon>Diptera</taxon>
        <taxon>Brachycera</taxon>
        <taxon>Muscomorpha</taxon>
        <taxon>Ephydroidea</taxon>
        <taxon>Drosophilidae</taxon>
        <taxon>Drosophila</taxon>
        <taxon>Hawaiian Drosophila</taxon>
    </lineage>
</organism>
<evidence type="ECO:0000313" key="2">
    <source>
        <dbReference type="Proteomes" id="UP000001070"/>
    </source>
</evidence>
<protein>
    <submittedName>
        <fullName evidence="1">GH23367</fullName>
    </submittedName>
</protein>
<reference evidence="1 2" key="1">
    <citation type="journal article" date="2007" name="Nature">
        <title>Evolution of genes and genomes on the Drosophila phylogeny.</title>
        <authorList>
            <consortium name="Drosophila 12 Genomes Consortium"/>
            <person name="Clark A.G."/>
            <person name="Eisen M.B."/>
            <person name="Smith D.R."/>
            <person name="Bergman C.M."/>
            <person name="Oliver B."/>
            <person name="Markow T.A."/>
            <person name="Kaufman T.C."/>
            <person name="Kellis M."/>
            <person name="Gelbart W."/>
            <person name="Iyer V.N."/>
            <person name="Pollard D.A."/>
            <person name="Sackton T.B."/>
            <person name="Larracuente A.M."/>
            <person name="Singh N.D."/>
            <person name="Abad J.P."/>
            <person name="Abt D.N."/>
            <person name="Adryan B."/>
            <person name="Aguade M."/>
            <person name="Akashi H."/>
            <person name="Anderson W.W."/>
            <person name="Aquadro C.F."/>
            <person name="Ardell D.H."/>
            <person name="Arguello R."/>
            <person name="Artieri C.G."/>
            <person name="Barbash D.A."/>
            <person name="Barker D."/>
            <person name="Barsanti P."/>
            <person name="Batterham P."/>
            <person name="Batzoglou S."/>
            <person name="Begun D."/>
            <person name="Bhutkar A."/>
            <person name="Blanco E."/>
            <person name="Bosak S.A."/>
            <person name="Bradley R.K."/>
            <person name="Brand A.D."/>
            <person name="Brent M.R."/>
            <person name="Brooks A.N."/>
            <person name="Brown R.H."/>
            <person name="Butlin R.K."/>
            <person name="Caggese C."/>
            <person name="Calvi B.R."/>
            <person name="Bernardo de Carvalho A."/>
            <person name="Caspi A."/>
            <person name="Castrezana S."/>
            <person name="Celniker S.E."/>
            <person name="Chang J.L."/>
            <person name="Chapple C."/>
            <person name="Chatterji S."/>
            <person name="Chinwalla A."/>
            <person name="Civetta A."/>
            <person name="Clifton S.W."/>
            <person name="Comeron J.M."/>
            <person name="Costello J.C."/>
            <person name="Coyne J.A."/>
            <person name="Daub J."/>
            <person name="David R.G."/>
            <person name="Delcher A.L."/>
            <person name="Delehaunty K."/>
            <person name="Do C.B."/>
            <person name="Ebling H."/>
            <person name="Edwards K."/>
            <person name="Eickbush T."/>
            <person name="Evans J.D."/>
            <person name="Filipski A."/>
            <person name="Findeiss S."/>
            <person name="Freyhult E."/>
            <person name="Fulton L."/>
            <person name="Fulton R."/>
            <person name="Garcia A.C."/>
            <person name="Gardiner A."/>
            <person name="Garfield D.A."/>
            <person name="Garvin B.E."/>
            <person name="Gibson G."/>
            <person name="Gilbert D."/>
            <person name="Gnerre S."/>
            <person name="Godfrey J."/>
            <person name="Good R."/>
            <person name="Gotea V."/>
            <person name="Gravely B."/>
            <person name="Greenberg A.J."/>
            <person name="Griffiths-Jones S."/>
            <person name="Gross S."/>
            <person name="Guigo R."/>
            <person name="Gustafson E.A."/>
            <person name="Haerty W."/>
            <person name="Hahn M.W."/>
            <person name="Halligan D.L."/>
            <person name="Halpern A.L."/>
            <person name="Halter G.M."/>
            <person name="Han M.V."/>
            <person name="Heger A."/>
            <person name="Hillier L."/>
            <person name="Hinrichs A.S."/>
            <person name="Holmes I."/>
            <person name="Hoskins R.A."/>
            <person name="Hubisz M.J."/>
            <person name="Hultmark D."/>
            <person name="Huntley M.A."/>
            <person name="Jaffe D.B."/>
            <person name="Jagadeeshan S."/>
            <person name="Jeck W.R."/>
            <person name="Johnson J."/>
            <person name="Jones C.D."/>
            <person name="Jordan W.C."/>
            <person name="Karpen G.H."/>
            <person name="Kataoka E."/>
            <person name="Keightley P.D."/>
            <person name="Kheradpour P."/>
            <person name="Kirkness E.F."/>
            <person name="Koerich L.B."/>
            <person name="Kristiansen K."/>
            <person name="Kudrna D."/>
            <person name="Kulathinal R.J."/>
            <person name="Kumar S."/>
            <person name="Kwok R."/>
            <person name="Lander E."/>
            <person name="Langley C.H."/>
            <person name="Lapoint R."/>
            <person name="Lazzaro B.P."/>
            <person name="Lee S.J."/>
            <person name="Levesque L."/>
            <person name="Li R."/>
            <person name="Lin C.F."/>
            <person name="Lin M.F."/>
            <person name="Lindblad-Toh K."/>
            <person name="Llopart A."/>
            <person name="Long M."/>
            <person name="Low L."/>
            <person name="Lozovsky E."/>
            <person name="Lu J."/>
            <person name="Luo M."/>
            <person name="Machado C.A."/>
            <person name="Makalowski W."/>
            <person name="Marzo M."/>
            <person name="Matsuda M."/>
            <person name="Matzkin L."/>
            <person name="McAllister B."/>
            <person name="McBride C.S."/>
            <person name="McKernan B."/>
            <person name="McKernan K."/>
            <person name="Mendez-Lago M."/>
            <person name="Minx P."/>
            <person name="Mollenhauer M.U."/>
            <person name="Montooth K."/>
            <person name="Mount S.M."/>
            <person name="Mu X."/>
            <person name="Myers E."/>
            <person name="Negre B."/>
            <person name="Newfeld S."/>
            <person name="Nielsen R."/>
            <person name="Noor M.A."/>
            <person name="O'Grady P."/>
            <person name="Pachter L."/>
            <person name="Papaceit M."/>
            <person name="Parisi M.J."/>
            <person name="Parisi M."/>
            <person name="Parts L."/>
            <person name="Pedersen J.S."/>
            <person name="Pesole G."/>
            <person name="Phillippy A.M."/>
            <person name="Ponting C.P."/>
            <person name="Pop M."/>
            <person name="Porcelli D."/>
            <person name="Powell J.R."/>
            <person name="Prohaska S."/>
            <person name="Pruitt K."/>
            <person name="Puig M."/>
            <person name="Quesneville H."/>
            <person name="Ram K.R."/>
            <person name="Rand D."/>
            <person name="Rasmussen M.D."/>
            <person name="Reed L.K."/>
            <person name="Reenan R."/>
            <person name="Reily A."/>
            <person name="Remington K.A."/>
            <person name="Rieger T.T."/>
            <person name="Ritchie M.G."/>
            <person name="Robin C."/>
            <person name="Rogers Y.H."/>
            <person name="Rohde C."/>
            <person name="Rozas J."/>
            <person name="Rubenfield M.J."/>
            <person name="Ruiz A."/>
            <person name="Russo S."/>
            <person name="Salzberg S.L."/>
            <person name="Sanchez-Gracia A."/>
            <person name="Saranga D.J."/>
            <person name="Sato H."/>
            <person name="Schaeffer S.W."/>
            <person name="Schatz M.C."/>
            <person name="Schlenke T."/>
            <person name="Schwartz R."/>
            <person name="Segarra C."/>
            <person name="Singh R.S."/>
            <person name="Sirot L."/>
            <person name="Sirota M."/>
            <person name="Sisneros N.B."/>
            <person name="Smith C.D."/>
            <person name="Smith T.F."/>
            <person name="Spieth J."/>
            <person name="Stage D.E."/>
            <person name="Stark A."/>
            <person name="Stephan W."/>
            <person name="Strausberg R.L."/>
            <person name="Strempel S."/>
            <person name="Sturgill D."/>
            <person name="Sutton G."/>
            <person name="Sutton G.G."/>
            <person name="Tao W."/>
            <person name="Teichmann S."/>
            <person name="Tobari Y.N."/>
            <person name="Tomimura Y."/>
            <person name="Tsolas J.M."/>
            <person name="Valente V.L."/>
            <person name="Venter E."/>
            <person name="Venter J.C."/>
            <person name="Vicario S."/>
            <person name="Vieira F.G."/>
            <person name="Vilella A.J."/>
            <person name="Villasante A."/>
            <person name="Walenz B."/>
            <person name="Wang J."/>
            <person name="Wasserman M."/>
            <person name="Watts T."/>
            <person name="Wilson D."/>
            <person name="Wilson R.K."/>
            <person name="Wing R.A."/>
            <person name="Wolfner M.F."/>
            <person name="Wong A."/>
            <person name="Wong G.K."/>
            <person name="Wu C.I."/>
            <person name="Wu G."/>
            <person name="Yamamoto D."/>
            <person name="Yang H.P."/>
            <person name="Yang S.P."/>
            <person name="Yorke J.A."/>
            <person name="Yoshida K."/>
            <person name="Zdobnov E."/>
            <person name="Zhang P."/>
            <person name="Zhang Y."/>
            <person name="Zimin A.V."/>
            <person name="Baldwin J."/>
            <person name="Abdouelleil A."/>
            <person name="Abdulkadir J."/>
            <person name="Abebe A."/>
            <person name="Abera B."/>
            <person name="Abreu J."/>
            <person name="Acer S.C."/>
            <person name="Aftuck L."/>
            <person name="Alexander A."/>
            <person name="An P."/>
            <person name="Anderson E."/>
            <person name="Anderson S."/>
            <person name="Arachi H."/>
            <person name="Azer M."/>
            <person name="Bachantsang P."/>
            <person name="Barry A."/>
            <person name="Bayul T."/>
            <person name="Berlin A."/>
            <person name="Bessette D."/>
            <person name="Bloom T."/>
            <person name="Blye J."/>
            <person name="Boguslavskiy L."/>
            <person name="Bonnet C."/>
            <person name="Boukhgalter B."/>
            <person name="Bourzgui I."/>
            <person name="Brown A."/>
            <person name="Cahill P."/>
            <person name="Channer S."/>
            <person name="Cheshatsang Y."/>
            <person name="Chuda L."/>
            <person name="Citroen M."/>
            <person name="Collymore A."/>
            <person name="Cooke P."/>
            <person name="Costello M."/>
            <person name="D'Aco K."/>
            <person name="Daza R."/>
            <person name="De Haan G."/>
            <person name="DeGray S."/>
            <person name="DeMaso C."/>
            <person name="Dhargay N."/>
            <person name="Dooley K."/>
            <person name="Dooley E."/>
            <person name="Doricent M."/>
            <person name="Dorje P."/>
            <person name="Dorjee K."/>
            <person name="Dupes A."/>
            <person name="Elong R."/>
            <person name="Falk J."/>
            <person name="Farina A."/>
            <person name="Faro S."/>
            <person name="Ferguson D."/>
            <person name="Fisher S."/>
            <person name="Foley C.D."/>
            <person name="Franke A."/>
            <person name="Friedrich D."/>
            <person name="Gadbois L."/>
            <person name="Gearin G."/>
            <person name="Gearin C.R."/>
            <person name="Giannoukos G."/>
            <person name="Goode T."/>
            <person name="Graham J."/>
            <person name="Grandbois E."/>
            <person name="Grewal S."/>
            <person name="Gyaltsen K."/>
            <person name="Hafez N."/>
            <person name="Hagos B."/>
            <person name="Hall J."/>
            <person name="Henson C."/>
            <person name="Hollinger A."/>
            <person name="Honan T."/>
            <person name="Huard M.D."/>
            <person name="Hughes L."/>
            <person name="Hurhula B."/>
            <person name="Husby M.E."/>
            <person name="Kamat A."/>
            <person name="Kanga B."/>
            <person name="Kashin S."/>
            <person name="Khazanovich D."/>
            <person name="Kisner P."/>
            <person name="Lance K."/>
            <person name="Lara M."/>
            <person name="Lee W."/>
            <person name="Lennon N."/>
            <person name="Letendre F."/>
            <person name="LeVine R."/>
            <person name="Lipovsky A."/>
            <person name="Liu X."/>
            <person name="Liu J."/>
            <person name="Liu S."/>
            <person name="Lokyitsang T."/>
            <person name="Lokyitsang Y."/>
            <person name="Lubonja R."/>
            <person name="Lui A."/>
            <person name="MacDonald P."/>
            <person name="Magnisalis V."/>
            <person name="Maru K."/>
            <person name="Matthews C."/>
            <person name="McCusker W."/>
            <person name="McDonough S."/>
            <person name="Mehta T."/>
            <person name="Meldrim J."/>
            <person name="Meneus L."/>
            <person name="Mihai O."/>
            <person name="Mihalev A."/>
            <person name="Mihova T."/>
            <person name="Mittelman R."/>
            <person name="Mlenga V."/>
            <person name="Montmayeur A."/>
            <person name="Mulrain L."/>
            <person name="Navidi A."/>
            <person name="Naylor J."/>
            <person name="Negash T."/>
            <person name="Nguyen T."/>
            <person name="Nguyen N."/>
            <person name="Nicol R."/>
            <person name="Norbu C."/>
            <person name="Norbu N."/>
            <person name="Novod N."/>
            <person name="O'Neill B."/>
            <person name="Osman S."/>
            <person name="Markiewicz E."/>
            <person name="Oyono O.L."/>
            <person name="Patti C."/>
            <person name="Phunkhang P."/>
            <person name="Pierre F."/>
            <person name="Priest M."/>
            <person name="Raghuraman S."/>
            <person name="Rege F."/>
            <person name="Reyes R."/>
            <person name="Rise C."/>
            <person name="Rogov P."/>
            <person name="Ross K."/>
            <person name="Ryan E."/>
            <person name="Settipalli S."/>
            <person name="Shea T."/>
            <person name="Sherpa N."/>
            <person name="Shi L."/>
            <person name="Shih D."/>
            <person name="Sparrow T."/>
            <person name="Spaulding J."/>
            <person name="Stalker J."/>
            <person name="Stange-Thomann N."/>
            <person name="Stavropoulos S."/>
            <person name="Stone C."/>
            <person name="Strader C."/>
            <person name="Tesfaye S."/>
            <person name="Thomson T."/>
            <person name="Thoulutsang Y."/>
            <person name="Thoulutsang D."/>
            <person name="Topham K."/>
            <person name="Topping I."/>
            <person name="Tsamla T."/>
            <person name="Vassiliev H."/>
            <person name="Vo A."/>
            <person name="Wangchuk T."/>
            <person name="Wangdi T."/>
            <person name="Weiand M."/>
            <person name="Wilkinson J."/>
            <person name="Wilson A."/>
            <person name="Yadav S."/>
            <person name="Young G."/>
            <person name="Yu Q."/>
            <person name="Zembek L."/>
            <person name="Zhong D."/>
            <person name="Zimmer A."/>
            <person name="Zwirko Z."/>
            <person name="Jaffe D.B."/>
            <person name="Alvarez P."/>
            <person name="Brockman W."/>
            <person name="Butler J."/>
            <person name="Chin C."/>
            <person name="Gnerre S."/>
            <person name="Grabherr M."/>
            <person name="Kleber M."/>
            <person name="Mauceli E."/>
            <person name="MacCallum I."/>
        </authorList>
    </citation>
    <scope>NUCLEOTIDE SEQUENCE [LARGE SCALE GENOMIC DNA]</scope>
    <source>
        <strain evidence="2">Tucson 15287-2541.00</strain>
    </source>
</reference>
<sequence length="52" mass="5589">MKVTATLVKTLTGSDFDSDLDSDTDTDTDAEQRWPTGLERVKESVSIAASAI</sequence>
<dbReference type="EMBL" id="CH916373">
    <property type="protein sequence ID" value="EDV94908.1"/>
    <property type="molecule type" value="Genomic_DNA"/>
</dbReference>